<dbReference type="InterPro" id="IPR027417">
    <property type="entry name" value="P-loop_NTPase"/>
</dbReference>
<dbReference type="InterPro" id="IPR045735">
    <property type="entry name" value="Spore_III_AA_AAA+_ATPase"/>
</dbReference>
<dbReference type="PANTHER" id="PTHR20953:SF13">
    <property type="entry name" value="EXPRESSED PROTEIN"/>
    <property type="match status" value="1"/>
</dbReference>
<feature type="region of interest" description="Disordered" evidence="3">
    <location>
        <begin position="495"/>
        <end position="524"/>
    </location>
</feature>
<dbReference type="CDD" id="cd00009">
    <property type="entry name" value="AAA"/>
    <property type="match status" value="1"/>
</dbReference>
<dbReference type="EMBL" id="JALJOR010000010">
    <property type="protein sequence ID" value="KAK9810495.1"/>
    <property type="molecule type" value="Genomic_DNA"/>
</dbReference>
<evidence type="ECO:0000256" key="1">
    <source>
        <dbReference type="ARBA" id="ARBA00022741"/>
    </source>
</evidence>
<evidence type="ECO:0000313" key="5">
    <source>
        <dbReference type="EMBL" id="KAK9810495.1"/>
    </source>
</evidence>
<evidence type="ECO:0000256" key="2">
    <source>
        <dbReference type="ARBA" id="ARBA00022840"/>
    </source>
</evidence>
<sequence length="524" mass="57445">MGVTGAALRLELQTALLPDERCRRQHETICRAWGSGMQTQSPDELCEGGDCLQEEDGTVMVRDDLDALLQVLPPDIREPLVNHPNRAYLLEVVLDLGRRPEARFLGGRGGEDLRDAEITWEDLQAAENAVGEFGGDNRAGVQGTLHRISAIRNRKGTVIGLTCRVGRAVTGHIDMIRDILDVPNSILFLGRPGVGKTTVIREMARVLADDLHKRVVIVDTSNEIGGDGDVPHPAIGGARRMQVPDPSQQHRVMVEAVENHMPEVVIVDEIGTEAEALACRTIAERGVQLVGTAHGQLLENLIKNPTLSDLVGGIQSVTLGDEEARIRGTQKSVLERKAPPTFPLVIEMRERAYWVTHWVEDSVDCILHNKVPVVQVRRRDTQNKKVIVEERRYDTAEEPSPAIEPAIALPPVTTMGNIVAAVVMPVEDASPLANGAVVPPSGFGSSFVDEDDPYAWAQRLREIPDKDALQEMAMMGYSGSDSMAYSRRTDKISFADGIGTGRKHKRRSGKTNANNAKPNNPRRH</sequence>
<gene>
    <name evidence="5" type="ORF">WJX72_011751</name>
</gene>
<keyword evidence="6" id="KW-1185">Reference proteome</keyword>
<dbReference type="GO" id="GO:0005524">
    <property type="term" value="F:ATP binding"/>
    <property type="evidence" value="ECO:0007669"/>
    <property type="project" value="UniProtKB-KW"/>
</dbReference>
<proteinExistence type="predicted"/>
<organism evidence="5 6">
    <name type="scientific">[Myrmecia] bisecta</name>
    <dbReference type="NCBI Taxonomy" id="41462"/>
    <lineage>
        <taxon>Eukaryota</taxon>
        <taxon>Viridiplantae</taxon>
        <taxon>Chlorophyta</taxon>
        <taxon>core chlorophytes</taxon>
        <taxon>Trebouxiophyceae</taxon>
        <taxon>Trebouxiales</taxon>
        <taxon>Trebouxiaceae</taxon>
        <taxon>Myrmecia</taxon>
    </lineage>
</organism>
<keyword evidence="1" id="KW-0547">Nucleotide-binding</keyword>
<name>A0AAW1PL05_9CHLO</name>
<dbReference type="AlphaFoldDB" id="A0AAW1PL05"/>
<dbReference type="Proteomes" id="UP001489004">
    <property type="component" value="Unassembled WGS sequence"/>
</dbReference>
<feature type="compositionally biased region" description="Low complexity" evidence="3">
    <location>
        <begin position="510"/>
        <end position="524"/>
    </location>
</feature>
<dbReference type="InterPro" id="IPR003593">
    <property type="entry name" value="AAA+_ATPase"/>
</dbReference>
<dbReference type="Pfam" id="PF19568">
    <property type="entry name" value="Spore_III_AA"/>
    <property type="match status" value="1"/>
</dbReference>
<feature type="domain" description="AAA+ ATPase" evidence="4">
    <location>
        <begin position="182"/>
        <end position="338"/>
    </location>
</feature>
<dbReference type="SMART" id="SM00382">
    <property type="entry name" value="AAA"/>
    <property type="match status" value="1"/>
</dbReference>
<protein>
    <recommendedName>
        <fullName evidence="4">AAA+ ATPase domain-containing protein</fullName>
    </recommendedName>
</protein>
<evidence type="ECO:0000259" key="4">
    <source>
        <dbReference type="SMART" id="SM00382"/>
    </source>
</evidence>
<comment type="caution">
    <text evidence="5">The sequence shown here is derived from an EMBL/GenBank/DDBJ whole genome shotgun (WGS) entry which is preliminary data.</text>
</comment>
<dbReference type="Gene3D" id="3.40.50.300">
    <property type="entry name" value="P-loop containing nucleotide triphosphate hydrolases"/>
    <property type="match status" value="1"/>
</dbReference>
<dbReference type="SUPFAM" id="SSF52540">
    <property type="entry name" value="P-loop containing nucleoside triphosphate hydrolases"/>
    <property type="match status" value="1"/>
</dbReference>
<evidence type="ECO:0000313" key="6">
    <source>
        <dbReference type="Proteomes" id="UP001489004"/>
    </source>
</evidence>
<dbReference type="PANTHER" id="PTHR20953">
    <property type="entry name" value="KINASE-RELATED"/>
    <property type="match status" value="1"/>
</dbReference>
<accession>A0AAW1PL05</accession>
<evidence type="ECO:0000256" key="3">
    <source>
        <dbReference type="SAM" id="MobiDB-lite"/>
    </source>
</evidence>
<reference evidence="5 6" key="1">
    <citation type="journal article" date="2024" name="Nat. Commun.">
        <title>Phylogenomics reveals the evolutionary origins of lichenization in chlorophyte algae.</title>
        <authorList>
            <person name="Puginier C."/>
            <person name="Libourel C."/>
            <person name="Otte J."/>
            <person name="Skaloud P."/>
            <person name="Haon M."/>
            <person name="Grisel S."/>
            <person name="Petersen M."/>
            <person name="Berrin J.G."/>
            <person name="Delaux P.M."/>
            <person name="Dal Grande F."/>
            <person name="Keller J."/>
        </authorList>
    </citation>
    <scope>NUCLEOTIDE SEQUENCE [LARGE SCALE GENOMIC DNA]</scope>
    <source>
        <strain evidence="5 6">SAG 2043</strain>
    </source>
</reference>
<keyword evidence="2" id="KW-0067">ATP-binding</keyword>